<dbReference type="Pfam" id="PF11101">
    <property type="entry name" value="DUF2884"/>
    <property type="match status" value="1"/>
</dbReference>
<keyword evidence="1" id="KW-0732">Signal</keyword>
<feature type="signal peptide" evidence="1">
    <location>
        <begin position="1"/>
        <end position="33"/>
    </location>
</feature>
<dbReference type="KEGG" id="yps:YPTB3220"/>
<feature type="chain" id="PRO_5004269237" description="Protein YggN" evidence="1">
    <location>
        <begin position="34"/>
        <end position="252"/>
    </location>
</feature>
<gene>
    <name evidence="2" type="ordered locus">YPTB3220</name>
</gene>
<sequence length="252" mass="27865" precursor="true">MAQFFGSLMLHKIKVLRTAGLALLMLTAGQAQAEYQCSVKPQDDVIISPQSVQIVGASGNLQISPDGDVTRNGKTLTLTDAQRQKAFRYQTALRKDLPWIDQGAQQRLEKARVSLDKVIVQQLGSSSNVRNRLTTLSEQLKQQMARIIEKRSDGLAFHHQAIAQVEKDGRELVQQSMGGVLQDSLNEMGVKQATSSGNNPLQAILGNLGGLQQAIKNEWNDQEQDFQQFGREVCGRVTTLEQQRIELLKSLG</sequence>
<dbReference type="NCBIfam" id="NF007913">
    <property type="entry name" value="PRK10626.1"/>
    <property type="match status" value="1"/>
</dbReference>
<reference evidence="2 3" key="1">
    <citation type="journal article" date="2004" name="Proc. Natl. Acad. Sci. U.S.A.">
        <title>Insights into the evolution of Yersinia pestis through whole-genome comparison with Yersinia pseudotuberculosis.</title>
        <authorList>
            <person name="Chain P.S.G."/>
            <person name="Carniel E."/>
            <person name="Larimer F.W."/>
            <person name="Lamerdin J."/>
            <person name="Stoutland P.O."/>
            <person name="Regala W.M."/>
            <person name="Georgescu A.M."/>
            <person name="Vergez L.M."/>
            <person name="Land M.L."/>
            <person name="Motin V.L."/>
            <person name="Brubaker R.R."/>
            <person name="Fowler J."/>
            <person name="Hinnebusch J."/>
            <person name="Marceau M."/>
            <person name="Medigue C."/>
            <person name="Simonet M."/>
            <person name="Chenal-Francisque V."/>
            <person name="Souza B."/>
            <person name="Dacheux D."/>
            <person name="Elliott J.M."/>
            <person name="Derbise A."/>
            <person name="Hauser L.J."/>
            <person name="Garcia E."/>
        </authorList>
    </citation>
    <scope>NUCLEOTIDE SEQUENCE [LARGE SCALE GENOMIC DNA]</scope>
    <source>
        <strain evidence="3">IP32953</strain>
    </source>
</reference>
<evidence type="ECO:0000256" key="1">
    <source>
        <dbReference type="SAM" id="SignalP"/>
    </source>
</evidence>
<accession>Q666M8</accession>
<evidence type="ECO:0008006" key="4">
    <source>
        <dbReference type="Google" id="ProtNLM"/>
    </source>
</evidence>
<organism evidence="2 3">
    <name type="scientific">Yersinia pseudotuberculosis serotype I (strain IP32953)</name>
    <dbReference type="NCBI Taxonomy" id="273123"/>
    <lineage>
        <taxon>Bacteria</taxon>
        <taxon>Pseudomonadati</taxon>
        <taxon>Pseudomonadota</taxon>
        <taxon>Gammaproteobacteria</taxon>
        <taxon>Enterobacterales</taxon>
        <taxon>Yersiniaceae</taxon>
        <taxon>Yersinia</taxon>
    </lineage>
</organism>
<name>Q666M8_YERPS</name>
<dbReference type="InterPro" id="IPR021307">
    <property type="entry name" value="DUF2884"/>
</dbReference>
<dbReference type="SMR" id="Q666M8"/>
<proteinExistence type="predicted"/>
<evidence type="ECO:0000313" key="3">
    <source>
        <dbReference type="Proteomes" id="UP000001011"/>
    </source>
</evidence>
<dbReference type="EMBL" id="BX936398">
    <property type="protein sequence ID" value="CAH22458.1"/>
    <property type="molecule type" value="Genomic_DNA"/>
</dbReference>
<evidence type="ECO:0000313" key="2">
    <source>
        <dbReference type="EMBL" id="CAH22458.1"/>
    </source>
</evidence>
<protein>
    <recommendedName>
        <fullName evidence="4">Protein YggN</fullName>
    </recommendedName>
</protein>
<dbReference type="AlphaFoldDB" id="Q666M8"/>
<dbReference type="Proteomes" id="UP000001011">
    <property type="component" value="Chromosome"/>
</dbReference>